<evidence type="ECO:0000313" key="2">
    <source>
        <dbReference type="EMBL" id="PVI00855.1"/>
    </source>
</evidence>
<protein>
    <submittedName>
        <fullName evidence="2">Uncharacterized protein</fullName>
    </submittedName>
</protein>
<reference evidence="2 3" key="1">
    <citation type="journal article" date="2018" name="Sci. Rep.">
        <title>Comparative genomics provides insights into the lifestyle and reveals functional heterogeneity of dark septate endophytic fungi.</title>
        <authorList>
            <person name="Knapp D.G."/>
            <person name="Nemeth J.B."/>
            <person name="Barry K."/>
            <person name="Hainaut M."/>
            <person name="Henrissat B."/>
            <person name="Johnson J."/>
            <person name="Kuo A."/>
            <person name="Lim J.H.P."/>
            <person name="Lipzen A."/>
            <person name="Nolan M."/>
            <person name="Ohm R.A."/>
            <person name="Tamas L."/>
            <person name="Grigoriev I.V."/>
            <person name="Spatafora J.W."/>
            <person name="Nagy L.G."/>
            <person name="Kovacs G.M."/>
        </authorList>
    </citation>
    <scope>NUCLEOTIDE SEQUENCE [LARGE SCALE GENOMIC DNA]</scope>
    <source>
        <strain evidence="2 3">DSE2036</strain>
    </source>
</reference>
<name>A0A2V1DUC3_9PLEO</name>
<dbReference type="OrthoDB" id="3538597at2759"/>
<evidence type="ECO:0000313" key="3">
    <source>
        <dbReference type="Proteomes" id="UP000244855"/>
    </source>
</evidence>
<accession>A0A2V1DUC3</accession>
<evidence type="ECO:0000256" key="1">
    <source>
        <dbReference type="SAM" id="Coils"/>
    </source>
</evidence>
<dbReference type="EMBL" id="KZ805367">
    <property type="protein sequence ID" value="PVI00855.1"/>
    <property type="molecule type" value="Genomic_DNA"/>
</dbReference>
<sequence>MGYNKALKAVAEEYRLVCEKKIDFEGPAPPKDWPNQYQHLFQSIREIDRIRYDDYKVDKRVEKRRLKKLKERVATLRERAYKALDDVNTNETKWRELETIVFQIFHERFICGRCRNQLWRVDYEANCFHKDNQDSLEQNRASRKFCQCNSRGAGIDNEDRLRFDDVKEKNVPHDANDGLEKSGISMNPDRVIGLEAPWWMRNDRGAYFPYFEKPLLLLPFLVIEAKKEKSAPGFRSVLCQSAFPIRRFLKIQDAERKDKTSCEPWLVWFFAYQGESWRLYGCILENQRVKIYELWQGNIQSQDHALQLFLIVDFIWSWARDIYHPSVKMNLIDTLNNPYSSSPPPVDRFRPSVSQSTAGSPLMPTREFDIMQVDQPITETVHCESPPAIRDQTPQWAGDRNTFDHRNSSVNRFQETSTPPPWAEFGTILYSDNVSFEFRSFCCHALFADTDEDNPTVMRSIGNTLFNFAEYISSETLQTFAATWISKSNPWFSIPLEEPLLATFFIQTYFDPSTWQIKKVLNCMLWEDGSTRPPRTPTITIPEIELERFKRILGDVQRESGGDLVWEAFRNSSSILSLCHSGQSWISFDEAGMPSDSYKYLIDLRQYDGRGNCCLFRNSTFVNLVNTCALGERPAVSEASNISHTTDATSMIVIRPPSQPATRSKFCLFILSNNADDEQNLAGLLKAARKGKHFYGDPGYKMTSEDKAHLRRWQKALVEGDSLRRN</sequence>
<gene>
    <name evidence="2" type="ORF">DM02DRAFT_728324</name>
</gene>
<organism evidence="2 3">
    <name type="scientific">Periconia macrospinosa</name>
    <dbReference type="NCBI Taxonomy" id="97972"/>
    <lineage>
        <taxon>Eukaryota</taxon>
        <taxon>Fungi</taxon>
        <taxon>Dikarya</taxon>
        <taxon>Ascomycota</taxon>
        <taxon>Pezizomycotina</taxon>
        <taxon>Dothideomycetes</taxon>
        <taxon>Pleosporomycetidae</taxon>
        <taxon>Pleosporales</taxon>
        <taxon>Massarineae</taxon>
        <taxon>Periconiaceae</taxon>
        <taxon>Periconia</taxon>
    </lineage>
</organism>
<dbReference type="Proteomes" id="UP000244855">
    <property type="component" value="Unassembled WGS sequence"/>
</dbReference>
<dbReference type="AlphaFoldDB" id="A0A2V1DUC3"/>
<proteinExistence type="predicted"/>
<keyword evidence="1" id="KW-0175">Coiled coil</keyword>
<feature type="coiled-coil region" evidence="1">
    <location>
        <begin position="52"/>
        <end position="86"/>
    </location>
</feature>
<dbReference type="STRING" id="97972.A0A2V1DUC3"/>
<keyword evidence="3" id="KW-1185">Reference proteome</keyword>